<accession>A0ABV0P0K1</accession>
<dbReference type="Proteomes" id="UP001476798">
    <property type="component" value="Unassembled WGS sequence"/>
</dbReference>
<sequence length="359" mass="40063">MDHLLARLAIDSLSVSKRIVDLLFKSFFPVNEPEKEWCCRCITLIQMNPMAARKFYQFAHKHTAATNITEFSQLLDCICSWGQVADILELVSDWLSESVPKQGDMASKSRKVQIQETVKAKPDLALSYLEFLFSHTSTREKVLGLGEGPLKQLHTLLGNWKLLHRRPKQSQSGDGAESLDVPRSPRCTCFFDASLQSFLMVCRDVFLVGLGDETFKGQILHLCSLVLLSEAGYLCIPAVLPMLKEVANSVVPDDNNQDQEIHGESTLVILGVVANIFQKIIELLARCLRKEPEEGQLVAQTWEAALLSGVYSTVFAAIIVEKRHLLQKVIFGRGLFIFGLRRPQQSRRAGGSSARLGGH</sequence>
<organism evidence="1 2">
    <name type="scientific">Goodea atripinnis</name>
    <dbReference type="NCBI Taxonomy" id="208336"/>
    <lineage>
        <taxon>Eukaryota</taxon>
        <taxon>Metazoa</taxon>
        <taxon>Chordata</taxon>
        <taxon>Craniata</taxon>
        <taxon>Vertebrata</taxon>
        <taxon>Euteleostomi</taxon>
        <taxon>Actinopterygii</taxon>
        <taxon>Neopterygii</taxon>
        <taxon>Teleostei</taxon>
        <taxon>Neoteleostei</taxon>
        <taxon>Acanthomorphata</taxon>
        <taxon>Ovalentaria</taxon>
        <taxon>Atherinomorphae</taxon>
        <taxon>Cyprinodontiformes</taxon>
        <taxon>Goodeidae</taxon>
        <taxon>Goodea</taxon>
    </lineage>
</organism>
<dbReference type="EMBL" id="JAHRIO010059981">
    <property type="protein sequence ID" value="MEQ2177105.1"/>
    <property type="molecule type" value="Genomic_DNA"/>
</dbReference>
<evidence type="ECO:0000313" key="2">
    <source>
        <dbReference type="Proteomes" id="UP001476798"/>
    </source>
</evidence>
<dbReference type="PANTHER" id="PTHR16199">
    <property type="entry name" value="CONDENSIN-2 COMPLEX SUBUNIT G2"/>
    <property type="match status" value="1"/>
</dbReference>
<dbReference type="PANTHER" id="PTHR16199:SF4">
    <property type="entry name" value="CONDENSIN-2 COMPLEX SUBUNIT G2"/>
    <property type="match status" value="1"/>
</dbReference>
<proteinExistence type="predicted"/>
<keyword evidence="2" id="KW-1185">Reference proteome</keyword>
<comment type="caution">
    <text evidence="1">The sequence shown here is derived from an EMBL/GenBank/DDBJ whole genome shotgun (WGS) entry which is preliminary data.</text>
</comment>
<protein>
    <submittedName>
        <fullName evidence="1">Uncharacterized protein</fullName>
    </submittedName>
</protein>
<name>A0ABV0P0K1_9TELE</name>
<reference evidence="1 2" key="1">
    <citation type="submission" date="2021-06" db="EMBL/GenBank/DDBJ databases">
        <authorList>
            <person name="Palmer J.M."/>
        </authorList>
    </citation>
    <scope>NUCLEOTIDE SEQUENCE [LARGE SCALE GENOMIC DNA]</scope>
    <source>
        <strain evidence="1 2">GA_2019</strain>
        <tissue evidence="1">Muscle</tissue>
    </source>
</reference>
<gene>
    <name evidence="1" type="ORF">GOODEAATRI_000387</name>
</gene>
<evidence type="ECO:0000313" key="1">
    <source>
        <dbReference type="EMBL" id="MEQ2177105.1"/>
    </source>
</evidence>